<accession>A0A7C4LIR7</accession>
<evidence type="ECO:0000313" key="2">
    <source>
        <dbReference type="EMBL" id="HGT37715.1"/>
    </source>
</evidence>
<sequence>MKKFALRLWRDEAGFVVSTELVLVATIVVIGLITGLTTIRDQVSTELADVADAISEVDQSYSFGAITAHASSTSGTLFDDATDFCENTAAGVADQDGDVTQCLVINLAATSE</sequence>
<gene>
    <name evidence="2" type="ORF">ENS64_00370</name>
</gene>
<evidence type="ECO:0000256" key="1">
    <source>
        <dbReference type="SAM" id="Phobius"/>
    </source>
</evidence>
<dbReference type="EMBL" id="DSVQ01000001">
    <property type="protein sequence ID" value="HGT37715.1"/>
    <property type="molecule type" value="Genomic_DNA"/>
</dbReference>
<protein>
    <recommendedName>
        <fullName evidence="3">Branched-chain amino acid aminotransferase</fullName>
    </recommendedName>
</protein>
<evidence type="ECO:0008006" key="3">
    <source>
        <dbReference type="Google" id="ProtNLM"/>
    </source>
</evidence>
<feature type="transmembrane region" description="Helical" evidence="1">
    <location>
        <begin position="21"/>
        <end position="39"/>
    </location>
</feature>
<dbReference type="AlphaFoldDB" id="A0A7C4LIR7"/>
<reference evidence="2" key="1">
    <citation type="journal article" date="2020" name="mSystems">
        <title>Genome- and Community-Level Interaction Insights into Carbon Utilization and Element Cycling Functions of Hydrothermarchaeota in Hydrothermal Sediment.</title>
        <authorList>
            <person name="Zhou Z."/>
            <person name="Liu Y."/>
            <person name="Xu W."/>
            <person name="Pan J."/>
            <person name="Luo Z.H."/>
            <person name="Li M."/>
        </authorList>
    </citation>
    <scope>NUCLEOTIDE SEQUENCE [LARGE SCALE GENOMIC DNA]</scope>
    <source>
        <strain evidence="2">SpSt-508</strain>
    </source>
</reference>
<proteinExistence type="predicted"/>
<keyword evidence="1" id="KW-0472">Membrane</keyword>
<keyword evidence="1" id="KW-0812">Transmembrane</keyword>
<organism evidence="2">
    <name type="scientific">Schlesneria paludicola</name>
    <dbReference type="NCBI Taxonomy" id="360056"/>
    <lineage>
        <taxon>Bacteria</taxon>
        <taxon>Pseudomonadati</taxon>
        <taxon>Planctomycetota</taxon>
        <taxon>Planctomycetia</taxon>
        <taxon>Planctomycetales</taxon>
        <taxon>Planctomycetaceae</taxon>
        <taxon>Schlesneria</taxon>
    </lineage>
</organism>
<keyword evidence="1" id="KW-1133">Transmembrane helix</keyword>
<comment type="caution">
    <text evidence="2">The sequence shown here is derived from an EMBL/GenBank/DDBJ whole genome shotgun (WGS) entry which is preliminary data.</text>
</comment>
<name>A0A7C4LIR7_9PLAN</name>